<feature type="binding site" evidence="4">
    <location>
        <position position="54"/>
    </location>
    <ligand>
        <name>substrate</name>
    </ligand>
</feature>
<dbReference type="GO" id="GO:0035999">
    <property type="term" value="P:tetrahydrofolate interconversion"/>
    <property type="evidence" value="ECO:0007669"/>
    <property type="project" value="TreeGrafter"/>
</dbReference>
<keyword evidence="10" id="KW-1185">Reference proteome</keyword>
<comment type="similarity">
    <text evidence="1 5">Belongs to the 5-formyltetrahydrofolate cyclo-ligase family.</text>
</comment>
<dbReference type="RefSeq" id="WP_117670572.1">
    <property type="nucleotide sequence ID" value="NZ_CABOGR010000003.1"/>
</dbReference>
<keyword evidence="2 4" id="KW-0547">Nucleotide-binding</keyword>
<accession>A0A3E4N778</accession>
<evidence type="ECO:0000313" key="8">
    <source>
        <dbReference type="EMBL" id="RGS02816.1"/>
    </source>
</evidence>
<evidence type="ECO:0000256" key="2">
    <source>
        <dbReference type="ARBA" id="ARBA00022741"/>
    </source>
</evidence>
<evidence type="ECO:0000256" key="1">
    <source>
        <dbReference type="ARBA" id="ARBA00010638"/>
    </source>
</evidence>
<gene>
    <name evidence="8" type="ORF">DWY14_15580</name>
    <name evidence="7" type="ORF">DXC17_03365</name>
    <name evidence="6" type="ORF">DXD04_02490</name>
</gene>
<sequence length="187" mass="21660">MDKKELRRYIAQQKRNYSVAQKTEWSSSLFQKLEGHPLFLQAHTLLLYHSLPDEVQTHEFIKRWHPYKRIVLPLVKGEELEFRYYEGEDSLQAGAFGIEEPTGSLVENLHEIELSIIPGVAFDRSGNRLGRGKGYYDRALTKLQSYRIGVCFQLQLLPHIPVEATDLPMDEVWTEQGCVFSGTQYSQ</sequence>
<dbReference type="InterPro" id="IPR037171">
    <property type="entry name" value="NagB/RpiA_transferase-like"/>
</dbReference>
<evidence type="ECO:0000313" key="6">
    <source>
        <dbReference type="EMBL" id="RGK57721.1"/>
    </source>
</evidence>
<dbReference type="AlphaFoldDB" id="A0A3E4N778"/>
<evidence type="ECO:0000256" key="5">
    <source>
        <dbReference type="RuleBase" id="RU361279"/>
    </source>
</evidence>
<dbReference type="GO" id="GO:0005524">
    <property type="term" value="F:ATP binding"/>
    <property type="evidence" value="ECO:0007669"/>
    <property type="project" value="UniProtKB-KW"/>
</dbReference>
<dbReference type="SUPFAM" id="SSF100950">
    <property type="entry name" value="NagB/RpiA/CoA transferase-like"/>
    <property type="match status" value="1"/>
</dbReference>
<dbReference type="Proteomes" id="UP000260862">
    <property type="component" value="Unassembled WGS sequence"/>
</dbReference>
<evidence type="ECO:0000313" key="7">
    <source>
        <dbReference type="EMBL" id="RGM41980.1"/>
    </source>
</evidence>
<dbReference type="GO" id="GO:0009396">
    <property type="term" value="P:folic acid-containing compound biosynthetic process"/>
    <property type="evidence" value="ECO:0007669"/>
    <property type="project" value="TreeGrafter"/>
</dbReference>
<keyword evidence="5" id="KW-0479">Metal-binding</keyword>
<feature type="binding site" evidence="4">
    <location>
        <begin position="3"/>
        <end position="7"/>
    </location>
    <ligand>
        <name>ATP</name>
        <dbReference type="ChEBI" id="CHEBI:30616"/>
    </ligand>
</feature>
<dbReference type="GO" id="GO:0046872">
    <property type="term" value="F:metal ion binding"/>
    <property type="evidence" value="ECO:0007669"/>
    <property type="project" value="UniProtKB-KW"/>
</dbReference>
<dbReference type="Proteomes" id="UP000260780">
    <property type="component" value="Unassembled WGS sequence"/>
</dbReference>
<evidence type="ECO:0000256" key="3">
    <source>
        <dbReference type="ARBA" id="ARBA00022840"/>
    </source>
</evidence>
<dbReference type="EMBL" id="QSQT01000003">
    <property type="protein sequence ID" value="RGK57721.1"/>
    <property type="molecule type" value="Genomic_DNA"/>
</dbReference>
<dbReference type="EMBL" id="QRUY01000050">
    <property type="protein sequence ID" value="RGS02816.1"/>
    <property type="molecule type" value="Genomic_DNA"/>
</dbReference>
<keyword evidence="3 4" id="KW-0067">ATP-binding</keyword>
<protein>
    <recommendedName>
        <fullName evidence="5">5-formyltetrahydrofolate cyclo-ligase</fullName>
        <ecNumber evidence="5">6.3.3.2</ecNumber>
    </recommendedName>
</protein>
<feature type="binding site" evidence="4">
    <location>
        <begin position="128"/>
        <end position="136"/>
    </location>
    <ligand>
        <name>ATP</name>
        <dbReference type="ChEBI" id="CHEBI:30616"/>
    </ligand>
</feature>
<dbReference type="InterPro" id="IPR002698">
    <property type="entry name" value="FTHF_cligase"/>
</dbReference>
<keyword evidence="6" id="KW-0436">Ligase</keyword>
<comment type="catalytic activity">
    <reaction evidence="5">
        <text>(6S)-5-formyl-5,6,7,8-tetrahydrofolate + ATP = (6R)-5,10-methenyltetrahydrofolate + ADP + phosphate</text>
        <dbReference type="Rhea" id="RHEA:10488"/>
        <dbReference type="ChEBI" id="CHEBI:30616"/>
        <dbReference type="ChEBI" id="CHEBI:43474"/>
        <dbReference type="ChEBI" id="CHEBI:57455"/>
        <dbReference type="ChEBI" id="CHEBI:57457"/>
        <dbReference type="ChEBI" id="CHEBI:456216"/>
        <dbReference type="EC" id="6.3.3.2"/>
    </reaction>
</comment>
<evidence type="ECO:0000313" key="11">
    <source>
        <dbReference type="Proteomes" id="UP000285750"/>
    </source>
</evidence>
<evidence type="ECO:0000313" key="9">
    <source>
        <dbReference type="Proteomes" id="UP000260780"/>
    </source>
</evidence>
<dbReference type="PANTHER" id="PTHR23407:SF1">
    <property type="entry name" value="5-FORMYLTETRAHYDROFOLATE CYCLO-LIGASE"/>
    <property type="match status" value="1"/>
</dbReference>
<dbReference type="Pfam" id="PF01812">
    <property type="entry name" value="5-FTHF_cyc-lig"/>
    <property type="match status" value="1"/>
</dbReference>
<reference evidence="9 10" key="1">
    <citation type="submission" date="2018-08" db="EMBL/GenBank/DDBJ databases">
        <title>A genome reference for cultivated species of the human gut microbiota.</title>
        <authorList>
            <person name="Zou Y."/>
            <person name="Xue W."/>
            <person name="Luo G."/>
        </authorList>
    </citation>
    <scope>NUCLEOTIDE SEQUENCE [LARGE SCALE GENOMIC DNA]</scope>
    <source>
        <strain evidence="8 11">AF24-16AC</strain>
        <strain evidence="7 9">OM08-14</strain>
        <strain evidence="6 10">TF10-3AC</strain>
    </source>
</reference>
<evidence type="ECO:0000256" key="4">
    <source>
        <dbReference type="PIRSR" id="PIRSR006806-1"/>
    </source>
</evidence>
<dbReference type="EMBL" id="QSTF01000005">
    <property type="protein sequence ID" value="RGM41980.1"/>
    <property type="molecule type" value="Genomic_DNA"/>
</dbReference>
<dbReference type="EC" id="6.3.3.2" evidence="5"/>
<dbReference type="PANTHER" id="PTHR23407">
    <property type="entry name" value="ATPASE INHIBITOR/5-FORMYLTETRAHYDROFOLATE CYCLO-LIGASE"/>
    <property type="match status" value="1"/>
</dbReference>
<keyword evidence="5" id="KW-0460">Magnesium</keyword>
<dbReference type="InterPro" id="IPR024185">
    <property type="entry name" value="FTHF_cligase-like_sf"/>
</dbReference>
<evidence type="ECO:0000313" key="10">
    <source>
        <dbReference type="Proteomes" id="UP000260862"/>
    </source>
</evidence>
<dbReference type="PIRSF" id="PIRSF006806">
    <property type="entry name" value="FTHF_cligase"/>
    <property type="match status" value="1"/>
</dbReference>
<comment type="cofactor">
    <cofactor evidence="5">
        <name>Mg(2+)</name>
        <dbReference type="ChEBI" id="CHEBI:18420"/>
    </cofactor>
</comment>
<dbReference type="STRING" id="310297.BHV76_07800"/>
<dbReference type="GO" id="GO:0030272">
    <property type="term" value="F:5-formyltetrahydrofolate cyclo-ligase activity"/>
    <property type="evidence" value="ECO:0007669"/>
    <property type="project" value="UniProtKB-EC"/>
</dbReference>
<dbReference type="NCBIfam" id="TIGR02727">
    <property type="entry name" value="MTHFS_bact"/>
    <property type="match status" value="1"/>
</dbReference>
<name>A0A3E4N778_9BACT</name>
<comment type="caution">
    <text evidence="6">The sequence shown here is derived from an EMBL/GenBank/DDBJ whole genome shotgun (WGS) entry which is preliminary data.</text>
</comment>
<organism evidence="6 10">
    <name type="scientific">Phocaeicola plebeius</name>
    <dbReference type="NCBI Taxonomy" id="310297"/>
    <lineage>
        <taxon>Bacteria</taxon>
        <taxon>Pseudomonadati</taxon>
        <taxon>Bacteroidota</taxon>
        <taxon>Bacteroidia</taxon>
        <taxon>Bacteroidales</taxon>
        <taxon>Bacteroidaceae</taxon>
        <taxon>Phocaeicola</taxon>
    </lineage>
</organism>
<dbReference type="Proteomes" id="UP000285750">
    <property type="component" value="Unassembled WGS sequence"/>
</dbReference>
<dbReference type="Gene3D" id="3.40.50.10420">
    <property type="entry name" value="NagB/RpiA/CoA transferase-like"/>
    <property type="match status" value="1"/>
</dbReference>
<proteinExistence type="inferred from homology"/>